<dbReference type="Pfam" id="PF05651">
    <property type="entry name" value="Diacid_rec"/>
    <property type="match status" value="1"/>
</dbReference>
<dbReference type="OrthoDB" id="9792148at2"/>
<keyword evidence="6" id="KW-1185">Reference proteome</keyword>
<dbReference type="InterPro" id="IPR025736">
    <property type="entry name" value="PucR_C-HTH_dom"/>
</dbReference>
<name>A0A229UGX2_9BACL</name>
<dbReference type="Pfam" id="PF17853">
    <property type="entry name" value="GGDEF_2"/>
    <property type="match status" value="1"/>
</dbReference>
<dbReference type="Proteomes" id="UP000215509">
    <property type="component" value="Unassembled WGS sequence"/>
</dbReference>
<proteinExistence type="inferred from homology"/>
<evidence type="ECO:0008006" key="7">
    <source>
        <dbReference type="Google" id="ProtNLM"/>
    </source>
</evidence>
<dbReference type="Pfam" id="PF13556">
    <property type="entry name" value="HTH_30"/>
    <property type="match status" value="1"/>
</dbReference>
<dbReference type="PANTHER" id="PTHR33744:SF15">
    <property type="entry name" value="CARBOHYDRATE DIACID REGULATOR"/>
    <property type="match status" value="1"/>
</dbReference>
<dbReference type="RefSeq" id="WP_094018522.1">
    <property type="nucleotide sequence ID" value="NZ_NMQW01000060.1"/>
</dbReference>
<dbReference type="SUPFAM" id="SSF46689">
    <property type="entry name" value="Homeodomain-like"/>
    <property type="match status" value="1"/>
</dbReference>
<evidence type="ECO:0000313" key="6">
    <source>
        <dbReference type="Proteomes" id="UP000215509"/>
    </source>
</evidence>
<reference evidence="5 6" key="1">
    <citation type="submission" date="2017-07" db="EMBL/GenBank/DDBJ databases">
        <title>Genome sequencing and assembly of Paenibacillus rigui.</title>
        <authorList>
            <person name="Mayilraj S."/>
        </authorList>
    </citation>
    <scope>NUCLEOTIDE SEQUENCE [LARGE SCALE GENOMIC DNA]</scope>
    <source>
        <strain evidence="5 6">JCM 16352</strain>
    </source>
</reference>
<evidence type="ECO:0000259" key="4">
    <source>
        <dbReference type="Pfam" id="PF17853"/>
    </source>
</evidence>
<dbReference type="InterPro" id="IPR008599">
    <property type="entry name" value="Diacid_rec"/>
</dbReference>
<dbReference type="InterPro" id="IPR041522">
    <property type="entry name" value="CdaR_GGDEF"/>
</dbReference>
<organism evidence="5 6">
    <name type="scientific">Paenibacillus rigui</name>
    <dbReference type="NCBI Taxonomy" id="554312"/>
    <lineage>
        <taxon>Bacteria</taxon>
        <taxon>Bacillati</taxon>
        <taxon>Bacillota</taxon>
        <taxon>Bacilli</taxon>
        <taxon>Bacillales</taxon>
        <taxon>Paenibacillaceae</taxon>
        <taxon>Paenibacillus</taxon>
    </lineage>
</organism>
<feature type="domain" description="CdaR GGDEF-like" evidence="4">
    <location>
        <begin position="143"/>
        <end position="257"/>
    </location>
</feature>
<sequence length="387" mass="43736">MLTREIAQEIVFETMSRLHRNVNMMDGNGVIVASGDSTRVDTLHEAAVEVIRTGQPVIIGKDDRHRWKGAEPGVNLPIVFHQQTVGVVGITGTPEDLLPFAELVKMTTEMMIKQSYFKLQSEWRQITKDMIIQELIKPAPSDREGIQHRLDALGTDFKPPYQVAVILFPNRSSHTQELLERLEASLGTVHTISSFQHVNQLTVIFFGESEERIRSKIIRITEDYRNKAVASVAGLSSLVASIGQITHAYREAEVALRFAVKSGQAFTSYLAIETQALLYEIPADRRARFVDRLLPKVSPKMLMTLRAFFECNLNIARTAERLGIHRNTLIYRLAQIKEATGCDPQTFEEAVTLQWLVWLGGGKHRLQQGGQPRRTNFDASMPFMDRI</sequence>
<dbReference type="EMBL" id="NMQW01000060">
    <property type="protein sequence ID" value="OXM82632.1"/>
    <property type="molecule type" value="Genomic_DNA"/>
</dbReference>
<comment type="caution">
    <text evidence="5">The sequence shown here is derived from an EMBL/GenBank/DDBJ whole genome shotgun (WGS) entry which is preliminary data.</text>
</comment>
<feature type="domain" description="Putative sugar diacid recognition" evidence="2">
    <location>
        <begin position="2"/>
        <end position="134"/>
    </location>
</feature>
<accession>A0A229UGX2</accession>
<evidence type="ECO:0000259" key="2">
    <source>
        <dbReference type="Pfam" id="PF05651"/>
    </source>
</evidence>
<dbReference type="InterPro" id="IPR051448">
    <property type="entry name" value="CdaR-like_regulators"/>
</dbReference>
<comment type="similarity">
    <text evidence="1">Belongs to the CdaR family.</text>
</comment>
<feature type="domain" description="PucR C-terminal helix-turn-helix" evidence="3">
    <location>
        <begin position="302"/>
        <end position="355"/>
    </location>
</feature>
<evidence type="ECO:0000313" key="5">
    <source>
        <dbReference type="EMBL" id="OXM82632.1"/>
    </source>
</evidence>
<protein>
    <recommendedName>
        <fullName evidence="7">Sugar diacid utilization regulator</fullName>
    </recommendedName>
</protein>
<dbReference type="InterPro" id="IPR009057">
    <property type="entry name" value="Homeodomain-like_sf"/>
</dbReference>
<evidence type="ECO:0000259" key="3">
    <source>
        <dbReference type="Pfam" id="PF13556"/>
    </source>
</evidence>
<dbReference type="PANTHER" id="PTHR33744">
    <property type="entry name" value="CARBOHYDRATE DIACID REGULATOR"/>
    <property type="match status" value="1"/>
</dbReference>
<dbReference type="Gene3D" id="1.10.10.2840">
    <property type="entry name" value="PucR C-terminal helix-turn-helix domain"/>
    <property type="match status" value="1"/>
</dbReference>
<dbReference type="InterPro" id="IPR042070">
    <property type="entry name" value="PucR_C-HTH_sf"/>
</dbReference>
<dbReference type="AlphaFoldDB" id="A0A229UGX2"/>
<evidence type="ECO:0000256" key="1">
    <source>
        <dbReference type="ARBA" id="ARBA00006754"/>
    </source>
</evidence>
<gene>
    <name evidence="5" type="ORF">CF651_29880</name>
</gene>